<evidence type="ECO:0000256" key="6">
    <source>
        <dbReference type="ARBA" id="ARBA00023163"/>
    </source>
</evidence>
<name>A0AAV2PQY8_MEGNR</name>
<dbReference type="PROSITE" id="PS00031">
    <property type="entry name" value="NUCLEAR_REC_DBD_1"/>
    <property type="match status" value="1"/>
</dbReference>
<feature type="compositionally biased region" description="Low complexity" evidence="9">
    <location>
        <begin position="141"/>
        <end position="156"/>
    </location>
</feature>
<evidence type="ECO:0000256" key="8">
    <source>
        <dbReference type="ARBA" id="ARBA00023242"/>
    </source>
</evidence>
<evidence type="ECO:0000256" key="2">
    <source>
        <dbReference type="ARBA" id="ARBA00022771"/>
    </source>
</evidence>
<dbReference type="SUPFAM" id="SSF57716">
    <property type="entry name" value="Glucocorticoid receptor-like (DNA-binding domain)"/>
    <property type="match status" value="1"/>
</dbReference>
<feature type="non-terminal residue" evidence="11">
    <location>
        <position position="235"/>
    </location>
</feature>
<keyword evidence="4" id="KW-0805">Transcription regulation</keyword>
<dbReference type="Proteomes" id="UP001497623">
    <property type="component" value="Unassembled WGS sequence"/>
</dbReference>
<keyword evidence="3" id="KW-0862">Zinc</keyword>
<protein>
    <recommendedName>
        <fullName evidence="10">Nuclear receptor domain-containing protein</fullName>
    </recommendedName>
</protein>
<reference evidence="11 12" key="1">
    <citation type="submission" date="2024-05" db="EMBL/GenBank/DDBJ databases">
        <authorList>
            <person name="Wallberg A."/>
        </authorList>
    </citation>
    <scope>NUCLEOTIDE SEQUENCE [LARGE SCALE GENOMIC DNA]</scope>
</reference>
<dbReference type="PROSITE" id="PS51030">
    <property type="entry name" value="NUCLEAR_REC_DBD_2"/>
    <property type="match status" value="1"/>
</dbReference>
<keyword evidence="5" id="KW-0238">DNA-binding</keyword>
<dbReference type="GO" id="GO:0008270">
    <property type="term" value="F:zinc ion binding"/>
    <property type="evidence" value="ECO:0007669"/>
    <property type="project" value="UniProtKB-KW"/>
</dbReference>
<dbReference type="InterPro" id="IPR013088">
    <property type="entry name" value="Znf_NHR/GATA"/>
</dbReference>
<evidence type="ECO:0000256" key="5">
    <source>
        <dbReference type="ARBA" id="ARBA00023125"/>
    </source>
</evidence>
<evidence type="ECO:0000256" key="7">
    <source>
        <dbReference type="ARBA" id="ARBA00023170"/>
    </source>
</evidence>
<feature type="domain" description="Nuclear receptor" evidence="10">
    <location>
        <begin position="6"/>
        <end position="82"/>
    </location>
</feature>
<evidence type="ECO:0000313" key="12">
    <source>
        <dbReference type="Proteomes" id="UP001497623"/>
    </source>
</evidence>
<dbReference type="PANTHER" id="PTHR48092">
    <property type="entry name" value="KNIRPS-RELATED PROTEIN-RELATED"/>
    <property type="match status" value="1"/>
</dbReference>
<proteinExistence type="predicted"/>
<keyword evidence="8" id="KW-0539">Nucleus</keyword>
<evidence type="ECO:0000256" key="1">
    <source>
        <dbReference type="ARBA" id="ARBA00022723"/>
    </source>
</evidence>
<evidence type="ECO:0000256" key="3">
    <source>
        <dbReference type="ARBA" id="ARBA00022833"/>
    </source>
</evidence>
<keyword evidence="12" id="KW-1185">Reference proteome</keyword>
<accession>A0AAV2PQY8</accession>
<dbReference type="GO" id="GO:0043565">
    <property type="term" value="F:sequence-specific DNA binding"/>
    <property type="evidence" value="ECO:0007669"/>
    <property type="project" value="InterPro"/>
</dbReference>
<evidence type="ECO:0000256" key="9">
    <source>
        <dbReference type="SAM" id="MobiDB-lite"/>
    </source>
</evidence>
<comment type="caution">
    <text evidence="11">The sequence shown here is derived from an EMBL/GenBank/DDBJ whole genome shotgun (WGS) entry which is preliminary data.</text>
</comment>
<evidence type="ECO:0000313" key="11">
    <source>
        <dbReference type="EMBL" id="CAL4062924.1"/>
    </source>
</evidence>
<keyword evidence="1" id="KW-0479">Metal-binding</keyword>
<keyword evidence="7" id="KW-0675">Receptor</keyword>
<dbReference type="InterPro" id="IPR001628">
    <property type="entry name" value="Znf_hrmn_rcpt"/>
</dbReference>
<dbReference type="SMART" id="SM00399">
    <property type="entry name" value="ZnF_C4"/>
    <property type="match status" value="1"/>
</dbReference>
<evidence type="ECO:0000256" key="4">
    <source>
        <dbReference type="ARBA" id="ARBA00023015"/>
    </source>
</evidence>
<dbReference type="GO" id="GO:0003700">
    <property type="term" value="F:DNA-binding transcription factor activity"/>
    <property type="evidence" value="ECO:0007669"/>
    <property type="project" value="InterPro"/>
</dbReference>
<gene>
    <name evidence="11" type="ORF">MNOR_LOCUS2939</name>
</gene>
<keyword evidence="6" id="KW-0804">Transcription</keyword>
<organism evidence="11 12">
    <name type="scientific">Meganyctiphanes norvegica</name>
    <name type="common">Northern krill</name>
    <name type="synonym">Thysanopoda norvegica</name>
    <dbReference type="NCBI Taxonomy" id="48144"/>
    <lineage>
        <taxon>Eukaryota</taxon>
        <taxon>Metazoa</taxon>
        <taxon>Ecdysozoa</taxon>
        <taxon>Arthropoda</taxon>
        <taxon>Crustacea</taxon>
        <taxon>Multicrustacea</taxon>
        <taxon>Malacostraca</taxon>
        <taxon>Eumalacostraca</taxon>
        <taxon>Eucarida</taxon>
        <taxon>Euphausiacea</taxon>
        <taxon>Euphausiidae</taxon>
        <taxon>Meganyctiphanes</taxon>
    </lineage>
</organism>
<evidence type="ECO:0000259" key="10">
    <source>
        <dbReference type="PROSITE" id="PS51030"/>
    </source>
</evidence>
<dbReference type="Gene3D" id="3.30.50.10">
    <property type="entry name" value="Erythroid Transcription Factor GATA-1, subunit A"/>
    <property type="match status" value="1"/>
</dbReference>
<dbReference type="Pfam" id="PF00105">
    <property type="entry name" value="zf-C4"/>
    <property type="match status" value="1"/>
</dbReference>
<keyword evidence="2" id="KW-0863">Zinc-finger</keyword>
<sequence length="235" mass="26205">MMNTMKRQCRVCDEPAAGFHFGAFTCEGCKSFFGRTYNNVSSLGDCKSGGCCIINKKNRTACKACRLRKCLLVGMSKSGSRYGRRSNWFKVTCLMEDQKPSSEEFSTEKCWSTPESIDDEDTIDVCSITDDASISPYQRRLSPALSSPDSHSSDNSLETDTNRNSRNIYSHFEPSSYHSFSFNGSACLPQLYLPPSAVSLSQPSFPNPYMYPYLSHALPKLPISLPVIVNDIKTE</sequence>
<dbReference type="AlphaFoldDB" id="A0AAV2PQY8"/>
<dbReference type="InterPro" id="IPR050200">
    <property type="entry name" value="Nuclear_hormone_rcpt_NR3"/>
</dbReference>
<dbReference type="PRINTS" id="PR00047">
    <property type="entry name" value="STROIDFINGER"/>
</dbReference>
<dbReference type="EMBL" id="CAXKWB010000954">
    <property type="protein sequence ID" value="CAL4062924.1"/>
    <property type="molecule type" value="Genomic_DNA"/>
</dbReference>
<feature type="region of interest" description="Disordered" evidence="9">
    <location>
        <begin position="139"/>
        <end position="162"/>
    </location>
</feature>